<evidence type="ECO:0000256" key="8">
    <source>
        <dbReference type="ARBA" id="ARBA00022859"/>
    </source>
</evidence>
<dbReference type="PROSITE" id="PS50240">
    <property type="entry name" value="TRYPSIN_DOM"/>
    <property type="match status" value="1"/>
</dbReference>
<dbReference type="OMA" id="IEAQNIC"/>
<dbReference type="GO" id="GO:0005576">
    <property type="term" value="C:extracellular region"/>
    <property type="evidence" value="ECO:0007669"/>
    <property type="project" value="UniProtKB-SubCell"/>
</dbReference>
<proteinExistence type="inferred from homology"/>
<dbReference type="STRING" id="74873.A0A084VQU6"/>
<evidence type="ECO:0000313" key="16">
    <source>
        <dbReference type="Proteomes" id="UP000030765"/>
    </source>
</evidence>
<evidence type="ECO:0000256" key="9">
    <source>
        <dbReference type="ARBA" id="ARBA00023157"/>
    </source>
</evidence>
<gene>
    <name evidence="14" type="ORF">ZHAS_00007831</name>
</gene>
<organism evidence="14">
    <name type="scientific">Anopheles sinensis</name>
    <name type="common">Mosquito</name>
    <dbReference type="NCBI Taxonomy" id="74873"/>
    <lineage>
        <taxon>Eukaryota</taxon>
        <taxon>Metazoa</taxon>
        <taxon>Ecdysozoa</taxon>
        <taxon>Arthropoda</taxon>
        <taxon>Hexapoda</taxon>
        <taxon>Insecta</taxon>
        <taxon>Pterygota</taxon>
        <taxon>Neoptera</taxon>
        <taxon>Endopterygota</taxon>
        <taxon>Diptera</taxon>
        <taxon>Nematocera</taxon>
        <taxon>Culicoidea</taxon>
        <taxon>Culicidae</taxon>
        <taxon>Anophelinae</taxon>
        <taxon>Anopheles</taxon>
    </lineage>
</organism>
<keyword evidence="8" id="KW-0391">Immunity</keyword>
<evidence type="ECO:0000256" key="7">
    <source>
        <dbReference type="ARBA" id="ARBA00022825"/>
    </source>
</evidence>
<comment type="subcellular location">
    <subcellularLocation>
        <location evidence="1">Secreted</location>
    </subcellularLocation>
</comment>
<evidence type="ECO:0000313" key="15">
    <source>
        <dbReference type="EnsemblMetazoa" id="ASIC007831-PA"/>
    </source>
</evidence>
<evidence type="ECO:0000256" key="3">
    <source>
        <dbReference type="ARBA" id="ARBA00022588"/>
    </source>
</evidence>
<feature type="signal peptide" evidence="12">
    <location>
        <begin position="1"/>
        <end position="18"/>
    </location>
</feature>
<keyword evidence="4" id="KW-0645">Protease</keyword>
<evidence type="ECO:0000259" key="13">
    <source>
        <dbReference type="PROSITE" id="PS50240"/>
    </source>
</evidence>
<dbReference type="SMART" id="SM00020">
    <property type="entry name" value="Tryp_SPc"/>
    <property type="match status" value="1"/>
</dbReference>
<dbReference type="VEuPathDB" id="VectorBase:ASIS015308"/>
<dbReference type="GO" id="GO:0004252">
    <property type="term" value="F:serine-type endopeptidase activity"/>
    <property type="evidence" value="ECO:0007669"/>
    <property type="project" value="InterPro"/>
</dbReference>
<evidence type="ECO:0000256" key="10">
    <source>
        <dbReference type="ARBA" id="ARBA00023180"/>
    </source>
</evidence>
<keyword evidence="5 12" id="KW-0732">Signal</keyword>
<dbReference type="PRINTS" id="PR00722">
    <property type="entry name" value="CHYMOTRYPSIN"/>
</dbReference>
<evidence type="ECO:0000256" key="2">
    <source>
        <dbReference type="ARBA" id="ARBA00022525"/>
    </source>
</evidence>
<dbReference type="InterPro" id="IPR051487">
    <property type="entry name" value="Ser/Thr_Proteases_Immune/Dev"/>
</dbReference>
<dbReference type="VEuPathDB" id="VectorBase:ASIC007831"/>
<dbReference type="CDD" id="cd00190">
    <property type="entry name" value="Tryp_SPc"/>
    <property type="match status" value="1"/>
</dbReference>
<keyword evidence="16" id="KW-1185">Reference proteome</keyword>
<dbReference type="EMBL" id="ATLV01015326">
    <property type="status" value="NOT_ANNOTATED_CDS"/>
    <property type="molecule type" value="Genomic_DNA"/>
</dbReference>
<dbReference type="PROSITE" id="PS00134">
    <property type="entry name" value="TRYPSIN_HIS"/>
    <property type="match status" value="1"/>
</dbReference>
<accession>A0A084VQU6</accession>
<keyword evidence="10" id="KW-0325">Glycoprotein</keyword>
<evidence type="ECO:0000313" key="14">
    <source>
        <dbReference type="EMBL" id="KFB40340.1"/>
    </source>
</evidence>
<dbReference type="EnsemblMetazoa" id="ASIC007831-RA">
    <property type="protein sequence ID" value="ASIC007831-PA"/>
    <property type="gene ID" value="ASIC007831"/>
</dbReference>
<comment type="similarity">
    <text evidence="11">Belongs to the peptidase S1 family. CLIP subfamily.</text>
</comment>
<reference evidence="14 16" key="1">
    <citation type="journal article" date="2014" name="BMC Genomics">
        <title>Genome sequence of Anopheles sinensis provides insight into genetics basis of mosquito competence for malaria parasites.</title>
        <authorList>
            <person name="Zhou D."/>
            <person name="Zhang D."/>
            <person name="Ding G."/>
            <person name="Shi L."/>
            <person name="Hou Q."/>
            <person name="Ye Y."/>
            <person name="Xu Y."/>
            <person name="Zhou H."/>
            <person name="Xiong C."/>
            <person name="Li S."/>
            <person name="Yu J."/>
            <person name="Hong S."/>
            <person name="Yu X."/>
            <person name="Zou P."/>
            <person name="Chen C."/>
            <person name="Chang X."/>
            <person name="Wang W."/>
            <person name="Lv Y."/>
            <person name="Sun Y."/>
            <person name="Ma L."/>
            <person name="Shen B."/>
            <person name="Zhu C."/>
        </authorList>
    </citation>
    <scope>NUCLEOTIDE SEQUENCE [LARGE SCALE GENOMIC DNA]</scope>
</reference>
<dbReference type="Gene3D" id="2.40.10.10">
    <property type="entry name" value="Trypsin-like serine proteases"/>
    <property type="match status" value="1"/>
</dbReference>
<dbReference type="SUPFAM" id="SSF50494">
    <property type="entry name" value="Trypsin-like serine proteases"/>
    <property type="match status" value="1"/>
</dbReference>
<dbReference type="FunFam" id="2.40.10.10:FF:000034">
    <property type="entry name" value="Eupolytin"/>
    <property type="match status" value="1"/>
</dbReference>
<dbReference type="InterPro" id="IPR018114">
    <property type="entry name" value="TRYPSIN_HIS"/>
</dbReference>
<dbReference type="Pfam" id="PF00089">
    <property type="entry name" value="Trypsin"/>
    <property type="match status" value="1"/>
</dbReference>
<name>A0A084VQU6_ANOSI</name>
<feature type="domain" description="Peptidase S1" evidence="13">
    <location>
        <begin position="58"/>
        <end position="300"/>
    </location>
</feature>
<dbReference type="OrthoDB" id="5565075at2759"/>
<dbReference type="PANTHER" id="PTHR24256">
    <property type="entry name" value="TRYPTASE-RELATED"/>
    <property type="match status" value="1"/>
</dbReference>
<dbReference type="InterPro" id="IPR001314">
    <property type="entry name" value="Peptidase_S1A"/>
</dbReference>
<evidence type="ECO:0000256" key="4">
    <source>
        <dbReference type="ARBA" id="ARBA00022670"/>
    </source>
</evidence>
<dbReference type="InterPro" id="IPR001254">
    <property type="entry name" value="Trypsin_dom"/>
</dbReference>
<protein>
    <submittedName>
        <fullName evidence="14">AGAP002432-PA-like protein</fullName>
    </submittedName>
</protein>
<dbReference type="AlphaFoldDB" id="A0A084VQU6"/>
<keyword evidence="9" id="KW-1015">Disulfide bond</keyword>
<reference evidence="15" key="2">
    <citation type="submission" date="2020-05" db="UniProtKB">
        <authorList>
            <consortium name="EnsemblMetazoa"/>
        </authorList>
    </citation>
    <scope>IDENTIFICATION</scope>
</reference>
<dbReference type="InterPro" id="IPR043504">
    <property type="entry name" value="Peptidase_S1_PA_chymotrypsin"/>
</dbReference>
<sequence>MKYLTLLLSLTLIACSCAARVDIDWSQVRPIEEFDHYRARLSSNIHHPSVAANPNRRIVNGQEATPGQFPYQVALLGQFNQGVGLCGGSIITNNYVLTAAHCVHSGTNSNNPIVSGVAIVGAHNRMIEEPSQQRITFTSAGIVGHPGYDLFTFRHDIAVIRLDEPIVYTDRVQPIRLPARSDTRSFAGFIGTVSGYGVYDTANPGLSDVLNYVANPVMTNADCIAQWTPQLVEDQNICHSGDGGRAACNSDSGGPLTVPDGGSLLVGVVAFGSGTGCDSGIATVFMRVSYYLEWIEANSDFVADP</sequence>
<keyword evidence="7" id="KW-0720">Serine protease</keyword>
<dbReference type="PROSITE" id="PS51257">
    <property type="entry name" value="PROKAR_LIPOPROTEIN"/>
    <property type="match status" value="1"/>
</dbReference>
<dbReference type="Proteomes" id="UP000030765">
    <property type="component" value="Unassembled WGS sequence"/>
</dbReference>
<dbReference type="EMBL" id="KE525006">
    <property type="protein sequence ID" value="KFB40340.1"/>
    <property type="molecule type" value="Genomic_DNA"/>
</dbReference>
<evidence type="ECO:0000256" key="11">
    <source>
        <dbReference type="ARBA" id="ARBA00024195"/>
    </source>
</evidence>
<evidence type="ECO:0000256" key="6">
    <source>
        <dbReference type="ARBA" id="ARBA00022801"/>
    </source>
</evidence>
<evidence type="ECO:0000256" key="12">
    <source>
        <dbReference type="SAM" id="SignalP"/>
    </source>
</evidence>
<evidence type="ECO:0000256" key="5">
    <source>
        <dbReference type="ARBA" id="ARBA00022729"/>
    </source>
</evidence>
<keyword evidence="2" id="KW-0964">Secreted</keyword>
<evidence type="ECO:0000256" key="1">
    <source>
        <dbReference type="ARBA" id="ARBA00004613"/>
    </source>
</evidence>
<keyword evidence="3" id="KW-0399">Innate immunity</keyword>
<dbReference type="GO" id="GO:0045087">
    <property type="term" value="P:innate immune response"/>
    <property type="evidence" value="ECO:0007669"/>
    <property type="project" value="UniProtKB-KW"/>
</dbReference>
<dbReference type="GO" id="GO:0006508">
    <property type="term" value="P:proteolysis"/>
    <property type="evidence" value="ECO:0007669"/>
    <property type="project" value="UniProtKB-KW"/>
</dbReference>
<dbReference type="InterPro" id="IPR009003">
    <property type="entry name" value="Peptidase_S1_PA"/>
</dbReference>
<keyword evidence="6" id="KW-0378">Hydrolase</keyword>
<feature type="chain" id="PRO_5001783858" evidence="12">
    <location>
        <begin position="19"/>
        <end position="305"/>
    </location>
</feature>